<name>A0ABY4HJT9_9FLAO</name>
<keyword evidence="2" id="KW-1185">Reference proteome</keyword>
<protein>
    <submittedName>
        <fullName evidence="1">Uncharacterized protein</fullName>
    </submittedName>
</protein>
<dbReference type="EMBL" id="CP090145">
    <property type="protein sequence ID" value="UOX32828.1"/>
    <property type="molecule type" value="Genomic_DNA"/>
</dbReference>
<proteinExistence type="predicted"/>
<evidence type="ECO:0000313" key="1">
    <source>
        <dbReference type="EMBL" id="UOX32828.1"/>
    </source>
</evidence>
<organism evidence="1 2">
    <name type="scientific">Flavobacterium sediminilitoris</name>
    <dbReference type="NCBI Taxonomy" id="2024526"/>
    <lineage>
        <taxon>Bacteria</taxon>
        <taxon>Pseudomonadati</taxon>
        <taxon>Bacteroidota</taxon>
        <taxon>Flavobacteriia</taxon>
        <taxon>Flavobacteriales</taxon>
        <taxon>Flavobacteriaceae</taxon>
        <taxon>Flavobacterium</taxon>
    </lineage>
</organism>
<reference evidence="1" key="1">
    <citation type="submission" date="2021-12" db="EMBL/GenBank/DDBJ databases">
        <authorList>
            <person name="Cha I.-T."/>
            <person name="Lee K.-E."/>
            <person name="Park S.-J."/>
        </authorList>
    </citation>
    <scope>NUCLEOTIDE SEQUENCE</scope>
    <source>
        <strain evidence="1">YSM-43</strain>
    </source>
</reference>
<accession>A0ABY4HJT9</accession>
<dbReference type="Proteomes" id="UP000830454">
    <property type="component" value="Chromosome"/>
</dbReference>
<reference evidence="1" key="2">
    <citation type="submission" date="2022-04" db="EMBL/GenBank/DDBJ databases">
        <title>Complete Genome Sequence of Flavobacterium sediminilitoris YSM-43, Isolated from a Tidal Sediment.</title>
        <authorList>
            <person name="Lee P.A."/>
        </authorList>
    </citation>
    <scope>NUCLEOTIDE SEQUENCE</scope>
    <source>
        <strain evidence="1">YSM-43</strain>
    </source>
</reference>
<gene>
    <name evidence="1" type="ORF">LXD69_12355</name>
</gene>
<sequence length="133" mass="15312">MNKLVKLNSITSIMIPLLAILLLIAPCSVRNHIETTLGVENTKPLNKNKATIPQTSNCTSWENAVQKSGIEISKKEIKKDFILKSYNYFHSYSFNFLTNTFFLNSNRNSKISIPFYILYKRLKYMILTTNITV</sequence>
<dbReference type="RefSeq" id="WP_246915642.1">
    <property type="nucleotide sequence ID" value="NZ_CP090145.1"/>
</dbReference>
<evidence type="ECO:0000313" key="2">
    <source>
        <dbReference type="Proteomes" id="UP000830454"/>
    </source>
</evidence>